<feature type="compositionally biased region" description="Basic residues" evidence="1">
    <location>
        <begin position="205"/>
        <end position="214"/>
    </location>
</feature>
<dbReference type="EMBL" id="JARKIB010000039">
    <property type="protein sequence ID" value="KAJ7759614.1"/>
    <property type="molecule type" value="Genomic_DNA"/>
</dbReference>
<dbReference type="Proteomes" id="UP001215598">
    <property type="component" value="Unassembled WGS sequence"/>
</dbReference>
<gene>
    <name evidence="2" type="ORF">B0H16DRAFT_1689005</name>
</gene>
<dbReference type="AlphaFoldDB" id="A0AAD7JCS3"/>
<accession>A0AAD7JCS3</accession>
<reference evidence="2" key="1">
    <citation type="submission" date="2023-03" db="EMBL/GenBank/DDBJ databases">
        <title>Massive genome expansion in bonnet fungi (Mycena s.s.) driven by repeated elements and novel gene families across ecological guilds.</title>
        <authorList>
            <consortium name="Lawrence Berkeley National Laboratory"/>
            <person name="Harder C.B."/>
            <person name="Miyauchi S."/>
            <person name="Viragh M."/>
            <person name="Kuo A."/>
            <person name="Thoen E."/>
            <person name="Andreopoulos B."/>
            <person name="Lu D."/>
            <person name="Skrede I."/>
            <person name="Drula E."/>
            <person name="Henrissat B."/>
            <person name="Morin E."/>
            <person name="Kohler A."/>
            <person name="Barry K."/>
            <person name="LaButti K."/>
            <person name="Morin E."/>
            <person name="Salamov A."/>
            <person name="Lipzen A."/>
            <person name="Mereny Z."/>
            <person name="Hegedus B."/>
            <person name="Baldrian P."/>
            <person name="Stursova M."/>
            <person name="Weitz H."/>
            <person name="Taylor A."/>
            <person name="Grigoriev I.V."/>
            <person name="Nagy L.G."/>
            <person name="Martin F."/>
            <person name="Kauserud H."/>
        </authorList>
    </citation>
    <scope>NUCLEOTIDE SEQUENCE</scope>
    <source>
        <strain evidence="2">CBHHK182m</strain>
    </source>
</reference>
<sequence>MTFVEGGRRLVGYLVHDQTALLARVNGLIGALQGGGINTAPLGPTESLHRSWSIHRNQAPLDGNGYAYATVTLSAIRDALRSARADNANASAGDGMIGSAREVLARAREALERADRTVRQTGVPDVEPQPQPRSTPREEAADMLFQRRQASSTGAGELSDADMGMTQTQTLQQLRARLTAVTEASAARRAERGGAGGEEDPDKRPQRRRIFFER</sequence>
<protein>
    <submittedName>
        <fullName evidence="2">Uncharacterized protein</fullName>
    </submittedName>
</protein>
<evidence type="ECO:0000313" key="2">
    <source>
        <dbReference type="EMBL" id="KAJ7759614.1"/>
    </source>
</evidence>
<evidence type="ECO:0000313" key="3">
    <source>
        <dbReference type="Proteomes" id="UP001215598"/>
    </source>
</evidence>
<feature type="compositionally biased region" description="Low complexity" evidence="1">
    <location>
        <begin position="166"/>
        <end position="185"/>
    </location>
</feature>
<keyword evidence="3" id="KW-1185">Reference proteome</keyword>
<organism evidence="2 3">
    <name type="scientific">Mycena metata</name>
    <dbReference type="NCBI Taxonomy" id="1033252"/>
    <lineage>
        <taxon>Eukaryota</taxon>
        <taxon>Fungi</taxon>
        <taxon>Dikarya</taxon>
        <taxon>Basidiomycota</taxon>
        <taxon>Agaricomycotina</taxon>
        <taxon>Agaricomycetes</taxon>
        <taxon>Agaricomycetidae</taxon>
        <taxon>Agaricales</taxon>
        <taxon>Marasmiineae</taxon>
        <taxon>Mycenaceae</taxon>
        <taxon>Mycena</taxon>
    </lineage>
</organism>
<evidence type="ECO:0000256" key="1">
    <source>
        <dbReference type="SAM" id="MobiDB-lite"/>
    </source>
</evidence>
<proteinExistence type="predicted"/>
<name>A0AAD7JCS3_9AGAR</name>
<feature type="region of interest" description="Disordered" evidence="1">
    <location>
        <begin position="113"/>
        <end position="214"/>
    </location>
</feature>
<comment type="caution">
    <text evidence="2">The sequence shown here is derived from an EMBL/GenBank/DDBJ whole genome shotgun (WGS) entry which is preliminary data.</text>
</comment>